<evidence type="ECO:0000313" key="2">
    <source>
        <dbReference type="Proteomes" id="UP000251800"/>
    </source>
</evidence>
<evidence type="ECO:0000313" key="1">
    <source>
        <dbReference type="EMBL" id="PWN55098.1"/>
    </source>
</evidence>
<sequence length="725" mass="77576">MMAAMAAVGVATTAGCGSSGSSGGTPALGAAPVTKFDLASGCYVLQVDGQYVQRDGTAYLAVGDDATTAERFHMRAANLGRYLFYAVDETLMTASGSSVSATTDPADGSDWTFDGDQGRFTASTLGQSLAADDDGLLVLADTPATLRFEPTTGCTEYPEMPVGIDGPTFTGPAVGQPVLGFAEVHAHMGMGSELSDGSEDVGPSAGGVLYGQAINRFGAPAALDNCVLMHGPNGTLSAENILLDGDPLQTHDTQGWPSFIDWPKQDSFLHQQMYYRWVERAYKAGLRVMVVHGTTIEALCNLAKATYGDKTAECEDMITGTQQVEFLYDVQDYVDAQWGGPGEGWFRIVGSPVEARQEIANGNLAVIPGLEFSNLFHCRVTFNPDGSENSDCTRDDIDREIDEAWELGVRQVFPFHDVDSALGGTGIFSSVLNYVGFTDTRGFWKTYDCPDGGEGETYFYDAGAELESGAITQFNDPVTQLIMDLAQGQLPVYPPGRQCNARTVTELGEYAIEQIMKKGFVLDIDHAELLSKQYMLDKGAELDPPYPMVSGHGGHGGISNDQATQIIRQGGIIYPALPHGRDFVDFLAKLKPIWEASGTSRPFAVGYGADANGLRTLPQSRGASAEPIVYPFTLFQGEGWGPQFAEAGIAPLQVDLLSIPGGKQWVMDEEGMSHYGLVADIVEGIRLEGGEEAITALYNSAEAYLQLWEQTEAAAASARAQADRH</sequence>
<dbReference type="Gene3D" id="3.20.20.140">
    <property type="entry name" value="Metal-dependent hydrolases"/>
    <property type="match status" value="1"/>
</dbReference>
<dbReference type="Proteomes" id="UP000251800">
    <property type="component" value="Unassembled WGS sequence"/>
</dbReference>
<reference evidence="1 2" key="1">
    <citation type="submission" date="2018-05" db="EMBL/GenBank/DDBJ databases">
        <title>Abyssibacter profundi OUC007T gen. nov., sp. nov, a marine bacterium isolated from seawater of the Mariana Trench.</title>
        <authorList>
            <person name="Zhou S."/>
        </authorList>
    </citation>
    <scope>NUCLEOTIDE SEQUENCE [LARGE SCALE GENOMIC DNA]</scope>
    <source>
        <strain evidence="1 2">OUC007</strain>
    </source>
</reference>
<proteinExistence type="predicted"/>
<dbReference type="EMBL" id="QEQK01000013">
    <property type="protein sequence ID" value="PWN55098.1"/>
    <property type="molecule type" value="Genomic_DNA"/>
</dbReference>
<dbReference type="SUPFAM" id="SSF51556">
    <property type="entry name" value="Metallo-dependent hydrolases"/>
    <property type="match status" value="1"/>
</dbReference>
<protein>
    <submittedName>
        <fullName evidence="1">Peptidase M19</fullName>
    </submittedName>
</protein>
<gene>
    <name evidence="1" type="ORF">DEH80_13800</name>
</gene>
<name>A0A383XR44_9GAMM</name>
<organism evidence="1 2">
    <name type="scientific">Abyssibacter profundi</name>
    <dbReference type="NCBI Taxonomy" id="2182787"/>
    <lineage>
        <taxon>Bacteria</taxon>
        <taxon>Pseudomonadati</taxon>
        <taxon>Pseudomonadota</taxon>
        <taxon>Gammaproteobacteria</taxon>
        <taxon>Chromatiales</taxon>
        <taxon>Oceanococcaceae</taxon>
        <taxon>Abyssibacter</taxon>
    </lineage>
</organism>
<dbReference type="AlphaFoldDB" id="A0A383XR44"/>
<dbReference type="InterPro" id="IPR032466">
    <property type="entry name" value="Metal_Hydrolase"/>
</dbReference>
<accession>A0A383XR44</accession>
<comment type="caution">
    <text evidence="1">The sequence shown here is derived from an EMBL/GenBank/DDBJ whole genome shotgun (WGS) entry which is preliminary data.</text>
</comment>
<keyword evidence="2" id="KW-1185">Reference proteome</keyword>